<dbReference type="GO" id="GO:0006777">
    <property type="term" value="P:Mo-molybdopterin cofactor biosynthetic process"/>
    <property type="evidence" value="ECO:0007669"/>
    <property type="project" value="UniProtKB-UniRule"/>
</dbReference>
<dbReference type="AlphaFoldDB" id="A0A6I3M638"/>
<evidence type="ECO:0000256" key="5">
    <source>
        <dbReference type="ARBA" id="ARBA00023150"/>
    </source>
</evidence>
<dbReference type="UniPathway" id="UPA00344"/>
<dbReference type="InterPro" id="IPR036135">
    <property type="entry name" value="MoeA_linker/N_sf"/>
</dbReference>
<dbReference type="SUPFAM" id="SSF63867">
    <property type="entry name" value="MoeA C-terminal domain-like"/>
    <property type="match status" value="1"/>
</dbReference>
<protein>
    <recommendedName>
        <fullName evidence="7">Molybdopterin molybdenumtransferase</fullName>
        <ecNumber evidence="7">2.10.1.1</ecNumber>
    </recommendedName>
</protein>
<comment type="similarity">
    <text evidence="3 7">Belongs to the MoeA family.</text>
</comment>
<keyword evidence="5 7" id="KW-0501">Molybdenum cofactor biosynthesis</keyword>
<dbReference type="PANTHER" id="PTHR10192">
    <property type="entry name" value="MOLYBDOPTERIN BIOSYNTHESIS PROTEIN"/>
    <property type="match status" value="1"/>
</dbReference>
<dbReference type="InterPro" id="IPR008284">
    <property type="entry name" value="MoCF_biosynth_CS"/>
</dbReference>
<gene>
    <name evidence="10" type="ORF">GJ743_04380</name>
</gene>
<dbReference type="InterPro" id="IPR005110">
    <property type="entry name" value="MoeA_linker/N"/>
</dbReference>
<dbReference type="EC" id="2.10.1.1" evidence="7"/>
<dbReference type="InterPro" id="IPR001453">
    <property type="entry name" value="MoaB/Mog_dom"/>
</dbReference>
<keyword evidence="4 7" id="KW-0500">Molybdenum</keyword>
<evidence type="ECO:0000256" key="6">
    <source>
        <dbReference type="ARBA" id="ARBA00047317"/>
    </source>
</evidence>
<feature type="compositionally biased region" description="Basic residues" evidence="8">
    <location>
        <begin position="40"/>
        <end position="63"/>
    </location>
</feature>
<proteinExistence type="inferred from homology"/>
<evidence type="ECO:0000256" key="7">
    <source>
        <dbReference type="RuleBase" id="RU365090"/>
    </source>
</evidence>
<keyword evidence="7 10" id="KW-0808">Transferase</keyword>
<keyword evidence="11" id="KW-1185">Reference proteome</keyword>
<feature type="compositionally biased region" description="Basic residues" evidence="8">
    <location>
        <begin position="9"/>
        <end position="23"/>
    </location>
</feature>
<dbReference type="Gene3D" id="3.40.980.10">
    <property type="entry name" value="MoaB/Mog-like domain"/>
    <property type="match status" value="1"/>
</dbReference>
<comment type="pathway">
    <text evidence="2 7">Cofactor biosynthesis; molybdopterin biosynthesis.</text>
</comment>
<dbReference type="Gene3D" id="3.90.105.10">
    <property type="entry name" value="Molybdopterin biosynthesis moea protein, domain 2"/>
    <property type="match status" value="1"/>
</dbReference>
<dbReference type="GO" id="GO:0046872">
    <property type="term" value="F:metal ion binding"/>
    <property type="evidence" value="ECO:0007669"/>
    <property type="project" value="UniProtKB-UniRule"/>
</dbReference>
<evidence type="ECO:0000256" key="3">
    <source>
        <dbReference type="ARBA" id="ARBA00010763"/>
    </source>
</evidence>
<feature type="domain" description="MoaB/Mog" evidence="9">
    <location>
        <begin position="296"/>
        <end position="434"/>
    </location>
</feature>
<evidence type="ECO:0000259" key="9">
    <source>
        <dbReference type="SMART" id="SM00852"/>
    </source>
</evidence>
<organism evidence="10 11">
    <name type="scientific">Agromyces bracchium</name>
    <dbReference type="NCBI Taxonomy" id="88376"/>
    <lineage>
        <taxon>Bacteria</taxon>
        <taxon>Bacillati</taxon>
        <taxon>Actinomycetota</taxon>
        <taxon>Actinomycetes</taxon>
        <taxon>Micrococcales</taxon>
        <taxon>Microbacteriaceae</taxon>
        <taxon>Agromyces</taxon>
    </lineage>
</organism>
<name>A0A6I3M638_9MICO</name>
<dbReference type="InterPro" id="IPR005111">
    <property type="entry name" value="MoeA_C_domain_IV"/>
</dbReference>
<sequence length="513" mass="52316">MSGRAARSAPRRAPRRKEHRHERPGRPAPGAVRLGGPRACRTRHRGCPARPRPRARRRRRGRARGGPACRPRDDVPRGLRRRPRCRRGCRSGCRRGRRAGACTPARRLVSRSVAFSEARALARSAAPAPATERVPLAEALGRVLAEPLVTAIPLPHFASAAMDGWAVCGPPPWRLRADTGDDAAGPAAAGVPAAASPAGLEAGEAVEIVTGAPVPPGADAVLRVEAGRVVEGILEPVGETGRHDVDGRRHIRPAGAEAAIGDRLLEAGAVLTPPRIALAAGTGADDLAVRRRPRVALILTGDEVVESGVPESGQVRDSFRVAIPAALHALGAEVVAVHRVGDDEPTTRVALVADDVDLVVTTGGTGRSSADHVRTALAADGADLVVPGLATRPGGPTLLARLPDAGGRLVLGLPGNPLAAMLGLVALGAPLLAAWTGTEAASRTVAAARALPGRAHSTGLVPATVAGAAATPVAHLGSGMLRGLAMADVVLVVPPGGVAEGASVEALPLPWSG</sequence>
<dbReference type="GO" id="GO:0061599">
    <property type="term" value="F:molybdopterin molybdotransferase activity"/>
    <property type="evidence" value="ECO:0007669"/>
    <property type="project" value="UniProtKB-UniRule"/>
</dbReference>
<evidence type="ECO:0000256" key="4">
    <source>
        <dbReference type="ARBA" id="ARBA00022505"/>
    </source>
</evidence>
<evidence type="ECO:0000256" key="2">
    <source>
        <dbReference type="ARBA" id="ARBA00005046"/>
    </source>
</evidence>
<dbReference type="SMART" id="SM00852">
    <property type="entry name" value="MoCF_biosynth"/>
    <property type="match status" value="1"/>
</dbReference>
<dbReference type="Pfam" id="PF00994">
    <property type="entry name" value="MoCF_biosynth"/>
    <property type="match status" value="1"/>
</dbReference>
<comment type="cofactor">
    <cofactor evidence="7">
        <name>Mg(2+)</name>
        <dbReference type="ChEBI" id="CHEBI:18420"/>
    </cofactor>
</comment>
<comment type="catalytic activity">
    <reaction evidence="6">
        <text>adenylyl-molybdopterin + molybdate = Mo-molybdopterin + AMP + H(+)</text>
        <dbReference type="Rhea" id="RHEA:35047"/>
        <dbReference type="ChEBI" id="CHEBI:15378"/>
        <dbReference type="ChEBI" id="CHEBI:36264"/>
        <dbReference type="ChEBI" id="CHEBI:62727"/>
        <dbReference type="ChEBI" id="CHEBI:71302"/>
        <dbReference type="ChEBI" id="CHEBI:456215"/>
        <dbReference type="EC" id="2.10.1.1"/>
    </reaction>
</comment>
<dbReference type="CDD" id="cd00887">
    <property type="entry name" value="MoeA"/>
    <property type="match status" value="1"/>
</dbReference>
<keyword evidence="7" id="KW-0460">Magnesium</keyword>
<dbReference type="Gene3D" id="2.40.340.10">
    <property type="entry name" value="MoeA, C-terminal, domain IV"/>
    <property type="match status" value="1"/>
</dbReference>
<reference evidence="10 11" key="1">
    <citation type="submission" date="2019-11" db="EMBL/GenBank/DDBJ databases">
        <title>Agromyces kandeliae sp. nov., isolated from mangrove soil.</title>
        <authorList>
            <person name="Wang R."/>
        </authorList>
    </citation>
    <scope>NUCLEOTIDE SEQUENCE [LARGE SCALE GENOMIC DNA]</scope>
    <source>
        <strain evidence="10 11">JCM 11433</strain>
    </source>
</reference>
<dbReference type="Gene3D" id="2.170.190.11">
    <property type="entry name" value="Molybdopterin biosynthesis moea protein, domain 3"/>
    <property type="match status" value="1"/>
</dbReference>
<dbReference type="GO" id="GO:0005829">
    <property type="term" value="C:cytosol"/>
    <property type="evidence" value="ECO:0007669"/>
    <property type="project" value="TreeGrafter"/>
</dbReference>
<dbReference type="PROSITE" id="PS01078">
    <property type="entry name" value="MOCF_BIOSYNTHESIS_1"/>
    <property type="match status" value="1"/>
</dbReference>
<dbReference type="OrthoDB" id="3196725at2"/>
<evidence type="ECO:0000313" key="11">
    <source>
        <dbReference type="Proteomes" id="UP000433071"/>
    </source>
</evidence>
<dbReference type="EMBL" id="WMLB01000013">
    <property type="protein sequence ID" value="MTH67607.1"/>
    <property type="molecule type" value="Genomic_DNA"/>
</dbReference>
<dbReference type="SUPFAM" id="SSF53218">
    <property type="entry name" value="Molybdenum cofactor biosynthesis proteins"/>
    <property type="match status" value="1"/>
</dbReference>
<evidence type="ECO:0000256" key="1">
    <source>
        <dbReference type="ARBA" id="ARBA00002901"/>
    </source>
</evidence>
<keyword evidence="7" id="KW-0479">Metal-binding</keyword>
<evidence type="ECO:0000256" key="8">
    <source>
        <dbReference type="SAM" id="MobiDB-lite"/>
    </source>
</evidence>
<dbReference type="Pfam" id="PF03453">
    <property type="entry name" value="MoeA_N"/>
    <property type="match status" value="1"/>
</dbReference>
<dbReference type="PANTHER" id="PTHR10192:SF5">
    <property type="entry name" value="GEPHYRIN"/>
    <property type="match status" value="1"/>
</dbReference>
<comment type="caution">
    <text evidence="10">The sequence shown here is derived from an EMBL/GenBank/DDBJ whole genome shotgun (WGS) entry which is preliminary data.</text>
</comment>
<dbReference type="SUPFAM" id="SSF63882">
    <property type="entry name" value="MoeA N-terminal region -like"/>
    <property type="match status" value="1"/>
</dbReference>
<feature type="region of interest" description="Disordered" evidence="8">
    <location>
        <begin position="1"/>
        <end position="81"/>
    </location>
</feature>
<dbReference type="InterPro" id="IPR036425">
    <property type="entry name" value="MoaB/Mog-like_dom_sf"/>
</dbReference>
<accession>A0A6I3M638</accession>
<dbReference type="InterPro" id="IPR038987">
    <property type="entry name" value="MoeA-like"/>
</dbReference>
<dbReference type="InterPro" id="IPR036688">
    <property type="entry name" value="MoeA_C_domain_IV_sf"/>
</dbReference>
<evidence type="ECO:0000313" key="10">
    <source>
        <dbReference type="EMBL" id="MTH67607.1"/>
    </source>
</evidence>
<comment type="function">
    <text evidence="1 7">Catalyzes the insertion of molybdate into adenylated molybdopterin with the concomitant release of AMP.</text>
</comment>
<dbReference type="Pfam" id="PF03454">
    <property type="entry name" value="MoeA_C"/>
    <property type="match status" value="1"/>
</dbReference>
<dbReference type="Proteomes" id="UP000433071">
    <property type="component" value="Unassembled WGS sequence"/>
</dbReference>